<evidence type="ECO:0000313" key="5">
    <source>
        <dbReference type="Proteomes" id="UP001156856"/>
    </source>
</evidence>
<reference evidence="3" key="1">
    <citation type="journal article" date="2014" name="Int. J. Syst. Evol. Microbiol.">
        <title>Complete genome of a new Firmicutes species belonging to the dominant human colonic microbiota ('Ruminococcus bicirculans') reveals two chromosomes and a selective capacity to utilize plant glucans.</title>
        <authorList>
            <consortium name="NISC Comparative Sequencing Program"/>
            <person name="Wegmann U."/>
            <person name="Louis P."/>
            <person name="Goesmann A."/>
            <person name="Henrissat B."/>
            <person name="Duncan S.H."/>
            <person name="Flint H.J."/>
        </authorList>
    </citation>
    <scope>NUCLEOTIDE SEQUENCE</scope>
    <source>
        <strain evidence="3">NBRC 107715</strain>
    </source>
</reference>
<reference evidence="5" key="2">
    <citation type="journal article" date="2019" name="Int. J. Syst. Evol. Microbiol.">
        <title>The Global Catalogue of Microorganisms (GCM) 10K type strain sequencing project: providing services to taxonomists for standard genome sequencing and annotation.</title>
        <authorList>
            <consortium name="The Broad Institute Genomics Platform"/>
            <consortium name="The Broad Institute Genome Sequencing Center for Infectious Disease"/>
            <person name="Wu L."/>
            <person name="Ma J."/>
        </authorList>
    </citation>
    <scope>NUCLEOTIDE SEQUENCE [LARGE SCALE GENOMIC DNA]</scope>
    <source>
        <strain evidence="5">NBRC 107715</strain>
    </source>
</reference>
<dbReference type="Proteomes" id="UP001156856">
    <property type="component" value="Unassembled WGS sequence"/>
</dbReference>
<feature type="transmembrane region" description="Helical" evidence="1">
    <location>
        <begin position="12"/>
        <end position="29"/>
    </location>
</feature>
<gene>
    <name evidence="3" type="ORF">GCM10007888_11960</name>
    <name evidence="2" type="ORF">MOX02_24810</name>
</gene>
<keyword evidence="1" id="KW-0472">Membrane</keyword>
<keyword evidence="5" id="KW-1185">Reference proteome</keyword>
<dbReference type="EMBL" id="BSPK01000017">
    <property type="protein sequence ID" value="GLS62815.1"/>
    <property type="molecule type" value="Genomic_DNA"/>
</dbReference>
<dbReference type="EMBL" id="BJZU01000045">
    <property type="protein sequence ID" value="GEP04443.1"/>
    <property type="molecule type" value="Genomic_DNA"/>
</dbReference>
<evidence type="ECO:0000313" key="3">
    <source>
        <dbReference type="EMBL" id="GLS62815.1"/>
    </source>
</evidence>
<dbReference type="RefSeq" id="WP_147026071.1">
    <property type="nucleotide sequence ID" value="NZ_BJZU01000045.1"/>
</dbReference>
<comment type="caution">
    <text evidence="2">The sequence shown here is derived from an EMBL/GenBank/DDBJ whole genome shotgun (WGS) entry which is preliminary data.</text>
</comment>
<reference evidence="3" key="4">
    <citation type="submission" date="2023-01" db="EMBL/GenBank/DDBJ databases">
        <title>Draft genome sequence of Methylobacterium oxalidis strain NBRC 107715.</title>
        <authorList>
            <person name="Sun Q."/>
            <person name="Mori K."/>
        </authorList>
    </citation>
    <scope>NUCLEOTIDE SEQUENCE</scope>
    <source>
        <strain evidence="3">NBRC 107715</strain>
    </source>
</reference>
<proteinExistence type="predicted"/>
<organism evidence="2 4">
    <name type="scientific">Methylobacterium oxalidis</name>
    <dbReference type="NCBI Taxonomy" id="944322"/>
    <lineage>
        <taxon>Bacteria</taxon>
        <taxon>Pseudomonadati</taxon>
        <taxon>Pseudomonadota</taxon>
        <taxon>Alphaproteobacteria</taxon>
        <taxon>Hyphomicrobiales</taxon>
        <taxon>Methylobacteriaceae</taxon>
        <taxon>Methylobacterium</taxon>
    </lineage>
</organism>
<evidence type="ECO:0000313" key="2">
    <source>
        <dbReference type="EMBL" id="GEP04443.1"/>
    </source>
</evidence>
<keyword evidence="1" id="KW-0812">Transmembrane</keyword>
<dbReference type="AlphaFoldDB" id="A0A512J3F1"/>
<sequence length="60" mass="6262">MPADVQFTDLMGVTVIACALIVACLANTSRVPRLSEEEQELLAGGSLLLAILGTIFVASE</sequence>
<keyword evidence="1" id="KW-1133">Transmembrane helix</keyword>
<evidence type="ECO:0000313" key="4">
    <source>
        <dbReference type="Proteomes" id="UP000321960"/>
    </source>
</evidence>
<evidence type="ECO:0000256" key="1">
    <source>
        <dbReference type="SAM" id="Phobius"/>
    </source>
</evidence>
<name>A0A512J3F1_9HYPH</name>
<accession>A0A512J3F1</accession>
<feature type="transmembrane region" description="Helical" evidence="1">
    <location>
        <begin position="41"/>
        <end position="59"/>
    </location>
</feature>
<reference evidence="2 4" key="3">
    <citation type="submission" date="2019-07" db="EMBL/GenBank/DDBJ databases">
        <title>Whole genome shotgun sequence of Methylobacterium oxalidis NBRC 107715.</title>
        <authorList>
            <person name="Hosoyama A."/>
            <person name="Uohara A."/>
            <person name="Ohji S."/>
            <person name="Ichikawa N."/>
        </authorList>
    </citation>
    <scope>NUCLEOTIDE SEQUENCE [LARGE SCALE GENOMIC DNA]</scope>
    <source>
        <strain evidence="2 4">NBRC 107715</strain>
    </source>
</reference>
<dbReference type="Proteomes" id="UP000321960">
    <property type="component" value="Unassembled WGS sequence"/>
</dbReference>
<protein>
    <submittedName>
        <fullName evidence="2">Uncharacterized protein</fullName>
    </submittedName>
</protein>